<gene>
    <name evidence="1" type="ORF">DB32_006216</name>
</gene>
<accession>A0A0F6W719</accession>
<proteinExistence type="predicted"/>
<evidence type="ECO:0000313" key="1">
    <source>
        <dbReference type="EMBL" id="AKF09067.1"/>
    </source>
</evidence>
<protein>
    <submittedName>
        <fullName evidence="1">Uncharacterized protein</fullName>
    </submittedName>
</protein>
<dbReference type="KEGG" id="samy:DB32_006216"/>
<dbReference type="AlphaFoldDB" id="A0A0F6W719"/>
<dbReference type="RefSeq" id="WP_053236154.1">
    <property type="nucleotide sequence ID" value="NZ_CP011125.1"/>
</dbReference>
<organism evidence="1 2">
    <name type="scientific">Sandaracinus amylolyticus</name>
    <dbReference type="NCBI Taxonomy" id="927083"/>
    <lineage>
        <taxon>Bacteria</taxon>
        <taxon>Pseudomonadati</taxon>
        <taxon>Myxococcota</taxon>
        <taxon>Polyangia</taxon>
        <taxon>Polyangiales</taxon>
        <taxon>Sandaracinaceae</taxon>
        <taxon>Sandaracinus</taxon>
    </lineage>
</organism>
<name>A0A0F6W719_9BACT</name>
<keyword evidence="2" id="KW-1185">Reference proteome</keyword>
<evidence type="ECO:0000313" key="2">
    <source>
        <dbReference type="Proteomes" id="UP000034883"/>
    </source>
</evidence>
<sequence length="450" mass="50853">MRSTDILARLYDGLSRRPRPEDVAELILEQLDGRLNARERVALETAARGSLRRNAWGFSSMLADFRRADAITAKVDRAKQLFASASSFAITRDECGDPVKVEAFLRHVAPEIRASFGEIDWKRDRLDRRGRKAEGLDLSRRKYNRKFRLLRRLEERLASLVRVRRQVELTMIGKSSLASRVPRDRFLANASTACFVAYYASRASLRSEFTNGPQQRAFDDISAMLIARCERDPDTDWLVIAHVLPRPEVLARVHDEDKLALLATWHGVLDETAELLRVTWEKSRFRRDTMIVKRGDDSSTWNQLAGAWNKARDGWIALLHVLGMEDVLDAMCIGKVLRLMAADVAHWHRASGGALEPDTAVWSALPPPWEVLRGEAWCTRAHVEETCRAVGVDPTAKGWIAPRPKGEPVPFRPTPELVHGVSVGHPALARMLRRAGWFSGQVERLRPLGA</sequence>
<dbReference type="EMBL" id="CP011125">
    <property type="protein sequence ID" value="AKF09067.1"/>
    <property type="molecule type" value="Genomic_DNA"/>
</dbReference>
<dbReference type="OrthoDB" id="4264468at2"/>
<dbReference type="Proteomes" id="UP000034883">
    <property type="component" value="Chromosome"/>
</dbReference>
<reference evidence="1 2" key="1">
    <citation type="submission" date="2015-03" db="EMBL/GenBank/DDBJ databases">
        <title>Genome assembly of Sandaracinus amylolyticus DSM 53668.</title>
        <authorList>
            <person name="Sharma G."/>
            <person name="Subramanian S."/>
        </authorList>
    </citation>
    <scope>NUCLEOTIDE SEQUENCE [LARGE SCALE GENOMIC DNA]</scope>
    <source>
        <strain evidence="1 2">DSM 53668</strain>
    </source>
</reference>